<protein>
    <submittedName>
        <fullName evidence="1">Cell cycle checkpoint control protein RAD9A</fullName>
        <ecNumber evidence="1">3.1.11.2</ecNumber>
    </submittedName>
</protein>
<dbReference type="PANTHER" id="PTHR15237:SF0">
    <property type="entry name" value="CELL CYCLE CHECKPOINT CONTROL PROTEIN"/>
    <property type="match status" value="1"/>
</dbReference>
<gene>
    <name evidence="1" type="ORF">FisN_12Hh201</name>
</gene>
<dbReference type="GO" id="GO:0071479">
    <property type="term" value="P:cellular response to ionizing radiation"/>
    <property type="evidence" value="ECO:0007669"/>
    <property type="project" value="TreeGrafter"/>
</dbReference>
<dbReference type="PANTHER" id="PTHR15237">
    <property type="entry name" value="DNA REPAIR PROTEIN RAD9"/>
    <property type="match status" value="1"/>
</dbReference>
<sequence>MDCVIPGHAVRPFCSSIGCLSRIGKDLYLEFDVIEGLSLRTINDGKSAFACFRFESSFFERCTAPPLSSRVKKRRRESSQESQTDEDRFSCRASLRALAAVVKPRKGVAGLRIKSEIIADALFLSFEFQIQHQDAVMTVVHRMKAADATGVTPVAPTEDASEIRSSPKVLLRLLEPLKNTNQAALVIRNDAQCVSASSFHHTDAATTTSQNAVLQATHASILKTETAVGCDEFYEFDFHQNRSREDDENQNIPEDVNSEVILVFSIKEAKSMLQYCSQSHLDHELDATLFFHWGGRPLVLDAQGDSLSARLVLATLDHELLKPLHGTQTDS</sequence>
<dbReference type="InParanoid" id="A0A1Z5KCI9"/>
<dbReference type="Gene3D" id="3.70.10.10">
    <property type="match status" value="1"/>
</dbReference>
<dbReference type="Pfam" id="PF04139">
    <property type="entry name" value="Rad9"/>
    <property type="match status" value="1"/>
</dbReference>
<dbReference type="EMBL" id="BDSP01000203">
    <property type="protein sequence ID" value="GAX23628.1"/>
    <property type="molecule type" value="Genomic_DNA"/>
</dbReference>
<evidence type="ECO:0000313" key="1">
    <source>
        <dbReference type="EMBL" id="GAX23628.1"/>
    </source>
</evidence>
<keyword evidence="1" id="KW-0378">Hydrolase</keyword>
<dbReference type="GO" id="GO:0006281">
    <property type="term" value="P:DNA repair"/>
    <property type="evidence" value="ECO:0007669"/>
    <property type="project" value="TreeGrafter"/>
</dbReference>
<comment type="caution">
    <text evidence="1">The sequence shown here is derived from an EMBL/GenBank/DDBJ whole genome shotgun (WGS) entry which is preliminary data.</text>
</comment>
<dbReference type="InterPro" id="IPR046938">
    <property type="entry name" value="DNA_clamp_sf"/>
</dbReference>
<dbReference type="InterPro" id="IPR007268">
    <property type="entry name" value="Rad9/Ddc1"/>
</dbReference>
<reference evidence="1 2" key="1">
    <citation type="journal article" date="2015" name="Plant Cell">
        <title>Oil accumulation by the oleaginous diatom Fistulifera solaris as revealed by the genome and transcriptome.</title>
        <authorList>
            <person name="Tanaka T."/>
            <person name="Maeda Y."/>
            <person name="Veluchamy A."/>
            <person name="Tanaka M."/>
            <person name="Abida H."/>
            <person name="Marechal E."/>
            <person name="Bowler C."/>
            <person name="Muto M."/>
            <person name="Sunaga Y."/>
            <person name="Tanaka M."/>
            <person name="Yoshino T."/>
            <person name="Taniguchi T."/>
            <person name="Fukuda Y."/>
            <person name="Nemoto M."/>
            <person name="Matsumoto M."/>
            <person name="Wong P.S."/>
            <person name="Aburatani S."/>
            <person name="Fujibuchi W."/>
        </authorList>
    </citation>
    <scope>NUCLEOTIDE SEQUENCE [LARGE SCALE GENOMIC DNA]</scope>
    <source>
        <strain evidence="1 2">JPCC DA0580</strain>
    </source>
</reference>
<dbReference type="OrthoDB" id="41979at2759"/>
<accession>A0A1Z5KCI9</accession>
<dbReference type="GO" id="GO:0008311">
    <property type="term" value="F:double-stranded DNA 3'-5' DNA exonuclease activity"/>
    <property type="evidence" value="ECO:0007669"/>
    <property type="project" value="UniProtKB-EC"/>
</dbReference>
<dbReference type="GO" id="GO:0030896">
    <property type="term" value="C:checkpoint clamp complex"/>
    <property type="evidence" value="ECO:0007669"/>
    <property type="project" value="InterPro"/>
</dbReference>
<dbReference type="AlphaFoldDB" id="A0A1Z5KCI9"/>
<dbReference type="GO" id="GO:0031573">
    <property type="term" value="P:mitotic intra-S DNA damage checkpoint signaling"/>
    <property type="evidence" value="ECO:0007669"/>
    <property type="project" value="TreeGrafter"/>
</dbReference>
<dbReference type="SUPFAM" id="SSF55979">
    <property type="entry name" value="DNA clamp"/>
    <property type="match status" value="1"/>
</dbReference>
<name>A0A1Z5KCI9_FISSO</name>
<proteinExistence type="predicted"/>
<dbReference type="GO" id="GO:0000076">
    <property type="term" value="P:DNA replication checkpoint signaling"/>
    <property type="evidence" value="ECO:0007669"/>
    <property type="project" value="TreeGrafter"/>
</dbReference>
<keyword evidence="2" id="KW-1185">Reference proteome</keyword>
<dbReference type="Proteomes" id="UP000198406">
    <property type="component" value="Unassembled WGS sequence"/>
</dbReference>
<evidence type="ECO:0000313" key="2">
    <source>
        <dbReference type="Proteomes" id="UP000198406"/>
    </source>
</evidence>
<organism evidence="1 2">
    <name type="scientific">Fistulifera solaris</name>
    <name type="common">Oleaginous diatom</name>
    <dbReference type="NCBI Taxonomy" id="1519565"/>
    <lineage>
        <taxon>Eukaryota</taxon>
        <taxon>Sar</taxon>
        <taxon>Stramenopiles</taxon>
        <taxon>Ochrophyta</taxon>
        <taxon>Bacillariophyta</taxon>
        <taxon>Bacillariophyceae</taxon>
        <taxon>Bacillariophycidae</taxon>
        <taxon>Naviculales</taxon>
        <taxon>Naviculaceae</taxon>
        <taxon>Fistulifera</taxon>
    </lineage>
</organism>
<dbReference type="EC" id="3.1.11.2" evidence="1"/>